<feature type="domain" description="Glucose-methanol-choline oxidoreductase N-terminal" evidence="6">
    <location>
        <begin position="82"/>
        <end position="105"/>
    </location>
</feature>
<feature type="domain" description="Glucose-methanol-choline oxidoreductase N-terminal" evidence="7">
    <location>
        <begin position="254"/>
        <end position="268"/>
    </location>
</feature>
<dbReference type="Gene3D" id="3.50.50.60">
    <property type="entry name" value="FAD/NAD(P)-binding domain"/>
    <property type="match status" value="1"/>
</dbReference>
<dbReference type="InterPro" id="IPR012132">
    <property type="entry name" value="GMC_OxRdtase"/>
</dbReference>
<proteinExistence type="inferred from homology"/>
<dbReference type="RefSeq" id="WP_175216545.1">
    <property type="nucleotide sequence ID" value="NZ_CADIJO010000018.1"/>
</dbReference>
<dbReference type="InterPro" id="IPR007867">
    <property type="entry name" value="GMC_OxRtase_C"/>
</dbReference>
<dbReference type="GO" id="GO:0016614">
    <property type="term" value="F:oxidoreductase activity, acting on CH-OH group of donors"/>
    <property type="evidence" value="ECO:0007669"/>
    <property type="project" value="InterPro"/>
</dbReference>
<evidence type="ECO:0000256" key="4">
    <source>
        <dbReference type="ARBA" id="ARBA00022827"/>
    </source>
</evidence>
<protein>
    <submittedName>
        <fullName evidence="8">Alcohol dehydrogenase [acceptor]</fullName>
        <ecNumber evidence="8">1.1.99.-</ecNumber>
    </submittedName>
</protein>
<evidence type="ECO:0000259" key="7">
    <source>
        <dbReference type="PROSITE" id="PS00624"/>
    </source>
</evidence>
<comment type="similarity">
    <text evidence="2 5">Belongs to the GMC oxidoreductase family.</text>
</comment>
<dbReference type="Pfam" id="PF00732">
    <property type="entry name" value="GMC_oxred_N"/>
    <property type="match status" value="1"/>
</dbReference>
<dbReference type="PIRSF" id="PIRSF000137">
    <property type="entry name" value="Alcohol_oxidase"/>
    <property type="match status" value="1"/>
</dbReference>
<dbReference type="PROSITE" id="PS00623">
    <property type="entry name" value="GMC_OXRED_1"/>
    <property type="match status" value="1"/>
</dbReference>
<dbReference type="Gene3D" id="3.30.560.10">
    <property type="entry name" value="Glucose Oxidase, domain 3"/>
    <property type="match status" value="1"/>
</dbReference>
<dbReference type="InterPro" id="IPR000172">
    <property type="entry name" value="GMC_OxRdtase_N"/>
</dbReference>
<evidence type="ECO:0000313" key="9">
    <source>
        <dbReference type="Proteomes" id="UP000494111"/>
    </source>
</evidence>
<name>A0A6S7BDQ8_9BURK</name>
<dbReference type="SUPFAM" id="SSF51905">
    <property type="entry name" value="FAD/NAD(P)-binding domain"/>
    <property type="match status" value="1"/>
</dbReference>
<dbReference type="NCBIfam" id="NF002550">
    <property type="entry name" value="PRK02106.1"/>
    <property type="match status" value="1"/>
</dbReference>
<dbReference type="PANTHER" id="PTHR11552">
    <property type="entry name" value="GLUCOSE-METHANOL-CHOLINE GMC OXIDOREDUCTASE"/>
    <property type="match status" value="1"/>
</dbReference>
<dbReference type="SUPFAM" id="SSF54373">
    <property type="entry name" value="FAD-linked reductases, C-terminal domain"/>
    <property type="match status" value="1"/>
</dbReference>
<dbReference type="AlphaFoldDB" id="A0A6S7BDQ8"/>
<evidence type="ECO:0000256" key="5">
    <source>
        <dbReference type="RuleBase" id="RU003968"/>
    </source>
</evidence>
<dbReference type="InterPro" id="IPR036188">
    <property type="entry name" value="FAD/NAD-bd_sf"/>
</dbReference>
<dbReference type="PROSITE" id="PS00624">
    <property type="entry name" value="GMC_OXRED_2"/>
    <property type="match status" value="1"/>
</dbReference>
<accession>A0A6S7BDQ8</accession>
<dbReference type="EC" id="1.1.99.-" evidence="8"/>
<comment type="cofactor">
    <cofactor evidence="1">
        <name>FAD</name>
        <dbReference type="ChEBI" id="CHEBI:57692"/>
    </cofactor>
</comment>
<evidence type="ECO:0000256" key="2">
    <source>
        <dbReference type="ARBA" id="ARBA00010790"/>
    </source>
</evidence>
<dbReference type="GO" id="GO:0050660">
    <property type="term" value="F:flavin adenine dinucleotide binding"/>
    <property type="evidence" value="ECO:0007669"/>
    <property type="project" value="InterPro"/>
</dbReference>
<keyword evidence="4 5" id="KW-0274">FAD</keyword>
<sequence>MSDAVDYIVVGAGSAGCVLANRLTASGEHSVCLLEAGPPDRSPWIHIPIGYGKTMFHKVVNWGYYTDPDPNMLGRRIYWPRGRTLGGSSAINGLIYIRGQRRDYDAWAAAGNPGWGWDDCLPYFRKLENNDLGPGDTRGTEGPLNATSIKTPHPLVEGLIGAAKALGVPQVQDFNTGEQDGVGYYQLTTRNGRRCSTAVAYLRPAQGRANLRIETDAHAMAVLFEGSRAVGVRYRQGGQVRTLRARREVLLCAGALQSPQLLQLSGVGPAALLRPFGIRVVRDLPGVGENLQDHLQIRLIYETRQPITTNDQLRTLHGRVGMGLQWLLFRGGPLAVGINQGGLFCRVDPASASPDTQFHFATLSADMAGGKVHPFSGCTYSVCQLRPSSRGAVRLRSADPFEAPSMQPNYLSTELDRRMTVAAVKYARRLAATEPLAGLMKREFRPGPEIRSDDEILHFCREYGATIFHPSGTAKMGPRSDPLAVVDERLRVHGVDGLRVVDCSIMPTLVSGNTNVPVVMLAERAADFILQDLQAERRRTQAQPQAERPPQKQAA</sequence>
<reference evidence="8 9" key="1">
    <citation type="submission" date="2020-04" db="EMBL/GenBank/DDBJ databases">
        <authorList>
            <person name="De Canck E."/>
        </authorList>
    </citation>
    <scope>NUCLEOTIDE SEQUENCE [LARGE SCALE GENOMIC DNA]</scope>
    <source>
        <strain evidence="8 9">LMG 3458</strain>
    </source>
</reference>
<organism evidence="8 9">
    <name type="scientific">Achromobacter deleyi</name>
    <dbReference type="NCBI Taxonomy" id="1353891"/>
    <lineage>
        <taxon>Bacteria</taxon>
        <taxon>Pseudomonadati</taxon>
        <taxon>Pseudomonadota</taxon>
        <taxon>Betaproteobacteria</taxon>
        <taxon>Burkholderiales</taxon>
        <taxon>Alcaligenaceae</taxon>
        <taxon>Achromobacter</taxon>
    </lineage>
</organism>
<evidence type="ECO:0000256" key="3">
    <source>
        <dbReference type="ARBA" id="ARBA00022630"/>
    </source>
</evidence>
<keyword evidence="8" id="KW-0560">Oxidoreductase</keyword>
<evidence type="ECO:0000259" key="6">
    <source>
        <dbReference type="PROSITE" id="PS00623"/>
    </source>
</evidence>
<keyword evidence="3 5" id="KW-0285">Flavoprotein</keyword>
<evidence type="ECO:0000256" key="1">
    <source>
        <dbReference type="ARBA" id="ARBA00001974"/>
    </source>
</evidence>
<dbReference type="PANTHER" id="PTHR11552:SF147">
    <property type="entry name" value="CHOLINE DEHYDROGENASE, MITOCHONDRIAL"/>
    <property type="match status" value="1"/>
</dbReference>
<dbReference type="EMBL" id="CADIJO010000018">
    <property type="protein sequence ID" value="CAB3727452.1"/>
    <property type="molecule type" value="Genomic_DNA"/>
</dbReference>
<gene>
    <name evidence="8" type="primary">alkJ_3</name>
    <name evidence="8" type="ORF">LMG3458_04526</name>
</gene>
<dbReference type="Proteomes" id="UP000494111">
    <property type="component" value="Unassembled WGS sequence"/>
</dbReference>
<evidence type="ECO:0000313" key="8">
    <source>
        <dbReference type="EMBL" id="CAB3727452.1"/>
    </source>
</evidence>
<dbReference type="Pfam" id="PF05199">
    <property type="entry name" value="GMC_oxred_C"/>
    <property type="match status" value="1"/>
</dbReference>